<dbReference type="OrthoDB" id="8026818at2"/>
<dbReference type="Pfam" id="PF07905">
    <property type="entry name" value="PucR"/>
    <property type="match status" value="1"/>
</dbReference>
<accession>A0A1Y0C9D4</accession>
<dbReference type="AlphaFoldDB" id="A0A1Y0C9D4"/>
<dbReference type="InterPro" id="IPR025736">
    <property type="entry name" value="PucR_C-HTH_dom"/>
</dbReference>
<proteinExistence type="inferred from homology"/>
<dbReference type="KEGG" id="mdx:BTO20_26775"/>
<feature type="domain" description="CdaR GGDEF-like" evidence="5">
    <location>
        <begin position="332"/>
        <end position="456"/>
    </location>
</feature>
<dbReference type="PANTHER" id="PTHR33744">
    <property type="entry name" value="CARBOHYDRATE DIACID REGULATOR"/>
    <property type="match status" value="1"/>
</dbReference>
<dbReference type="SUPFAM" id="SSF46689">
    <property type="entry name" value="Homeodomain-like"/>
    <property type="match status" value="1"/>
</dbReference>
<evidence type="ECO:0000259" key="3">
    <source>
        <dbReference type="Pfam" id="PF07905"/>
    </source>
</evidence>
<dbReference type="Pfam" id="PF13556">
    <property type="entry name" value="HTH_30"/>
    <property type="match status" value="1"/>
</dbReference>
<evidence type="ECO:0000313" key="7">
    <source>
        <dbReference type="Proteomes" id="UP000195331"/>
    </source>
</evidence>
<evidence type="ECO:0008006" key="8">
    <source>
        <dbReference type="Google" id="ProtNLM"/>
    </source>
</evidence>
<organism evidence="6 7">
    <name type="scientific">Mycobacterium dioxanotrophicus</name>
    <dbReference type="NCBI Taxonomy" id="482462"/>
    <lineage>
        <taxon>Bacteria</taxon>
        <taxon>Bacillati</taxon>
        <taxon>Actinomycetota</taxon>
        <taxon>Actinomycetes</taxon>
        <taxon>Mycobacteriales</taxon>
        <taxon>Mycobacteriaceae</taxon>
        <taxon>Mycobacterium</taxon>
    </lineage>
</organism>
<evidence type="ECO:0000256" key="2">
    <source>
        <dbReference type="SAM" id="MobiDB-lite"/>
    </source>
</evidence>
<dbReference type="InterPro" id="IPR051448">
    <property type="entry name" value="CdaR-like_regulators"/>
</dbReference>
<evidence type="ECO:0000313" key="6">
    <source>
        <dbReference type="EMBL" id="ART71666.1"/>
    </source>
</evidence>
<dbReference type="InterPro" id="IPR012914">
    <property type="entry name" value="PucR_dom"/>
</dbReference>
<dbReference type="InterPro" id="IPR009057">
    <property type="entry name" value="Homeodomain-like_sf"/>
</dbReference>
<feature type="domain" description="Purine catabolism PurC-like" evidence="3">
    <location>
        <begin position="45"/>
        <end position="162"/>
    </location>
</feature>
<dbReference type="InterPro" id="IPR042070">
    <property type="entry name" value="PucR_C-HTH_sf"/>
</dbReference>
<dbReference type="Gene3D" id="1.10.10.2840">
    <property type="entry name" value="PucR C-terminal helix-turn-helix domain"/>
    <property type="match status" value="1"/>
</dbReference>
<keyword evidence="7" id="KW-1185">Reference proteome</keyword>
<dbReference type="PANTHER" id="PTHR33744:SF1">
    <property type="entry name" value="DNA-BINDING TRANSCRIPTIONAL ACTIVATOR ADER"/>
    <property type="match status" value="1"/>
</dbReference>
<gene>
    <name evidence="6" type="ORF">BTO20_26775</name>
</gene>
<evidence type="ECO:0000259" key="5">
    <source>
        <dbReference type="Pfam" id="PF17853"/>
    </source>
</evidence>
<dbReference type="Pfam" id="PF17853">
    <property type="entry name" value="GGDEF_2"/>
    <property type="match status" value="1"/>
</dbReference>
<dbReference type="Proteomes" id="UP000195331">
    <property type="component" value="Chromosome"/>
</dbReference>
<sequence>MAIAQPMAISAKEPGGRCRSTLSLPPMNTPDPAGASSSQTLTLRELLDDEVLAGAELIAGGAGLDRAISAVNVMTVPDIGKWVRQDEFLLATGYPLPRADADQGQLLTDLHRLGLAGIGIKLDRYMPELGQEMIDVAERLGLPLVVIPERIRFDDILSRAFAIIVNRQASALAKAQEIHHSFLAITLSGGGLNELAGSLSGLLGDASVVITDPQGTVLGLAGDEAPLIDLNFMKAESADLLRLGITGLHTDKRTGRRWASREIRAGRLHHGFVVAVEAERPFGEFSLVAVGQAAIVAALEVTRDLAVGAVERRFSSNALFELISGSEFEAAEYASLGSGFGWDLERDIVVLVGRREGTADDTHDTRRRSRLADDRAIEFWASAVRSRDRLAAAAGLGSELVAVVGADQDVLAVARAVQDEVAHFTHAQYAIGVSRNYPGPAGVSTAYQEARTALRLGPRVSGSGAVTAYGDLGLFRLLAQVSDEDLRAFAEEKLGPVLRMSEPERSEMFQTLETLIEHNMNMAEAARHLHYHYNTLRYRLAKLERLLGPFSTSTPVAIQIGVALQINEMQKILATRPT</sequence>
<name>A0A1Y0C9D4_9MYCO</name>
<dbReference type="InterPro" id="IPR041522">
    <property type="entry name" value="CdaR_GGDEF"/>
</dbReference>
<feature type="region of interest" description="Disordered" evidence="2">
    <location>
        <begin position="1"/>
        <end position="37"/>
    </location>
</feature>
<comment type="similarity">
    <text evidence="1">Belongs to the CdaR family.</text>
</comment>
<reference evidence="6 7" key="1">
    <citation type="submission" date="2017-04" db="EMBL/GenBank/DDBJ databases">
        <title>Whole Genome Sequence of 1,4-Dioxane Degrading Bacterium Mycobacterium dioxanotrophicus PH-06.</title>
        <authorList>
            <person name="He Y."/>
        </authorList>
    </citation>
    <scope>NUCLEOTIDE SEQUENCE [LARGE SCALE GENOMIC DNA]</scope>
    <source>
        <strain evidence="6 7">PH-06</strain>
    </source>
</reference>
<evidence type="ECO:0000259" key="4">
    <source>
        <dbReference type="Pfam" id="PF13556"/>
    </source>
</evidence>
<feature type="domain" description="PucR C-terminal helix-turn-helix" evidence="4">
    <location>
        <begin position="510"/>
        <end position="566"/>
    </location>
</feature>
<protein>
    <recommendedName>
        <fullName evidence="8">PucR family transcriptional regulator</fullName>
    </recommendedName>
</protein>
<dbReference type="EMBL" id="CP020809">
    <property type="protein sequence ID" value="ART71666.1"/>
    <property type="molecule type" value="Genomic_DNA"/>
</dbReference>
<evidence type="ECO:0000256" key="1">
    <source>
        <dbReference type="ARBA" id="ARBA00006754"/>
    </source>
</evidence>